<keyword evidence="2" id="KW-1185">Reference proteome</keyword>
<organism evidence="1 2">
    <name type="scientific">Symbiodinium pilosum</name>
    <name type="common">Dinoflagellate</name>
    <dbReference type="NCBI Taxonomy" id="2952"/>
    <lineage>
        <taxon>Eukaryota</taxon>
        <taxon>Sar</taxon>
        <taxon>Alveolata</taxon>
        <taxon>Dinophyceae</taxon>
        <taxon>Suessiales</taxon>
        <taxon>Symbiodiniaceae</taxon>
        <taxon>Symbiodinium</taxon>
    </lineage>
</organism>
<dbReference type="OrthoDB" id="415016at2759"/>
<dbReference type="Proteomes" id="UP000649617">
    <property type="component" value="Unassembled WGS sequence"/>
</dbReference>
<dbReference type="AlphaFoldDB" id="A0A812S5R7"/>
<sequence>MLADMRFDFSGGNPFANLLKELLDGAPSGPAYHNMDFYSFAKLMRELSMDMAETRCNKTSWGVAATDLFVDIEEALMEHCLGLAPSAKASLASPLAVRPVADDSGEILTDLGRVEDNEQIAAQRAYHLLLVNLPLGVYVRNSPHLYEMLARLRRLWERRPVESVKQMRGILDEEGHHYSVLVYATFAALQVLFQVAGAHGGAWRLSKLWPLNGSSSDSSSCFFCEQTMFRGIWVPCKVDEITARLQWSFNSFSRDVDGVRRVLRFYAKSAGTAIAALARQERHILLLVARRHPNQEDWAFPMQFFSWHESREGSLERELVLPPFAAYEFESDLEISSSMPNIIREEKISALEKRWGLPGKFFSSEVPRLKKWLDDPRSMILHDLLGSPPRLTVRFIRNISLAKPVQDLLESKASCLLRFPPCWRVVGGEHTGGLLVRNGATLDTAELSERLQHGALIAEVETRGSRMHYRKLVGEGPQEGWITKFVQQSGKLLVVRER</sequence>
<evidence type="ECO:0000313" key="2">
    <source>
        <dbReference type="Proteomes" id="UP000649617"/>
    </source>
</evidence>
<gene>
    <name evidence="1" type="ORF">SPIL2461_LOCUS11574</name>
</gene>
<dbReference type="EMBL" id="CAJNIZ010022570">
    <property type="protein sequence ID" value="CAE7462619.1"/>
    <property type="molecule type" value="Genomic_DNA"/>
</dbReference>
<reference evidence="1" key="1">
    <citation type="submission" date="2021-02" db="EMBL/GenBank/DDBJ databases">
        <authorList>
            <person name="Dougan E. K."/>
            <person name="Rhodes N."/>
            <person name="Thang M."/>
            <person name="Chan C."/>
        </authorList>
    </citation>
    <scope>NUCLEOTIDE SEQUENCE</scope>
</reference>
<comment type="caution">
    <text evidence="1">The sequence shown here is derived from an EMBL/GenBank/DDBJ whole genome shotgun (WGS) entry which is preliminary data.</text>
</comment>
<proteinExistence type="predicted"/>
<evidence type="ECO:0000313" key="1">
    <source>
        <dbReference type="EMBL" id="CAE7462619.1"/>
    </source>
</evidence>
<accession>A0A812S5R7</accession>
<name>A0A812S5R7_SYMPI</name>
<protein>
    <submittedName>
        <fullName evidence="1">Uncharacterized protein</fullName>
    </submittedName>
</protein>